<evidence type="ECO:0000313" key="2">
    <source>
        <dbReference type="Proteomes" id="UP000297445"/>
    </source>
</evidence>
<dbReference type="RefSeq" id="WP_134263542.1">
    <property type="nucleotide sequence ID" value="NZ_SNSA01000012.1"/>
</dbReference>
<sequence length="271" mass="31306">MKKFGICKLTGEYGQFIKSHLIPQALTKPEIKGGIMKEIGEGLRAKKATSSWYDSEIVTKHGEDILTEFDTAAIKELRKHKLIWSSWNDSELPENLMDKISDIHGIRKLEEVDHKTLRLFILSLLWRSCVSKRAGFNEICLPEDELRILKEMLINRDAGQYFYFPITLIQLSTKGKIHNQTPFIDELIVKPIFDEDIEKSYPIIRYYFDGLVVHIRLTKDEESAKNVGSMIIGNDKDLLLTTVTYDESFQNQNMKAIQNRHIFEATNGLLK</sequence>
<accession>A0A5E9PEJ2</accession>
<dbReference type="AlphaFoldDB" id="A0A5E9PEJ2"/>
<dbReference type="EMBL" id="SNSA01000012">
    <property type="protein sequence ID" value="TEU25248.1"/>
    <property type="molecule type" value="Genomic_DNA"/>
</dbReference>
<reference evidence="1 2" key="1">
    <citation type="submission" date="2019-03" db="EMBL/GenBank/DDBJ databases">
        <title>Draft genome sequence of an environmental Acinetobacter seifertii from Brazil.</title>
        <authorList>
            <person name="Furlan J.P.R."/>
            <person name="Stehling E.G."/>
        </authorList>
    </citation>
    <scope>NUCLEOTIDE SEQUENCE [LARGE SCALE GENOMIC DNA]</scope>
    <source>
        <strain evidence="1 2">SAb133</strain>
    </source>
</reference>
<proteinExistence type="predicted"/>
<dbReference type="Proteomes" id="UP000297445">
    <property type="component" value="Unassembled WGS sequence"/>
</dbReference>
<protein>
    <recommendedName>
        <fullName evidence="3">DUF4238 domain-containing protein</fullName>
    </recommendedName>
</protein>
<organism evidence="1 2">
    <name type="scientific">Acinetobacter seifertii</name>
    <dbReference type="NCBI Taxonomy" id="1530123"/>
    <lineage>
        <taxon>Bacteria</taxon>
        <taxon>Pseudomonadati</taxon>
        <taxon>Pseudomonadota</taxon>
        <taxon>Gammaproteobacteria</taxon>
        <taxon>Moraxellales</taxon>
        <taxon>Moraxellaceae</taxon>
        <taxon>Acinetobacter</taxon>
        <taxon>Acinetobacter calcoaceticus/baumannii complex</taxon>
    </lineage>
</organism>
<gene>
    <name evidence="1" type="ORF">E2R16_17800</name>
</gene>
<evidence type="ECO:0008006" key="3">
    <source>
        <dbReference type="Google" id="ProtNLM"/>
    </source>
</evidence>
<name>A0A5E9PEJ2_9GAMM</name>
<evidence type="ECO:0000313" key="1">
    <source>
        <dbReference type="EMBL" id="TEU25248.1"/>
    </source>
</evidence>
<comment type="caution">
    <text evidence="1">The sequence shown here is derived from an EMBL/GenBank/DDBJ whole genome shotgun (WGS) entry which is preliminary data.</text>
</comment>